<gene>
    <name evidence="7" type="ORF">HKW67_01575</name>
</gene>
<keyword evidence="4" id="KW-1133">Transmembrane helix</keyword>
<evidence type="ECO:0000256" key="1">
    <source>
        <dbReference type="ARBA" id="ARBA00022500"/>
    </source>
</evidence>
<evidence type="ECO:0000256" key="4">
    <source>
        <dbReference type="SAM" id="Phobius"/>
    </source>
</evidence>
<dbReference type="InterPro" id="IPR004089">
    <property type="entry name" value="MCPsignal_dom"/>
</dbReference>
<evidence type="ECO:0000259" key="5">
    <source>
        <dbReference type="PROSITE" id="PS50111"/>
    </source>
</evidence>
<dbReference type="Gene3D" id="1.20.120.1530">
    <property type="match status" value="1"/>
</dbReference>
<dbReference type="Pfam" id="PF00672">
    <property type="entry name" value="HAMP"/>
    <property type="match status" value="1"/>
</dbReference>
<evidence type="ECO:0000259" key="6">
    <source>
        <dbReference type="PROSITE" id="PS50885"/>
    </source>
</evidence>
<protein>
    <submittedName>
        <fullName evidence="7">HAMP domain-containing protein</fullName>
    </submittedName>
</protein>
<dbReference type="GO" id="GO:0004888">
    <property type="term" value="F:transmembrane signaling receptor activity"/>
    <property type="evidence" value="ECO:0007669"/>
    <property type="project" value="InterPro"/>
</dbReference>
<dbReference type="PROSITE" id="PS50111">
    <property type="entry name" value="CHEMOTAXIS_TRANSDUC_2"/>
    <property type="match status" value="1"/>
</dbReference>
<dbReference type="Proteomes" id="UP000500938">
    <property type="component" value="Chromosome"/>
</dbReference>
<feature type="transmembrane region" description="Helical" evidence="4">
    <location>
        <begin position="190"/>
        <end position="210"/>
    </location>
</feature>
<dbReference type="SUPFAM" id="SSF58104">
    <property type="entry name" value="Methyl-accepting chemotaxis protein (MCP) signaling domain"/>
    <property type="match status" value="1"/>
</dbReference>
<dbReference type="Pfam" id="PF00015">
    <property type="entry name" value="MCPsignal"/>
    <property type="match status" value="1"/>
</dbReference>
<name>A0A6M4IPU3_9BACT</name>
<comment type="similarity">
    <text evidence="2">Belongs to the methyl-accepting chemotaxis (MCP) protein family.</text>
</comment>
<dbReference type="RefSeq" id="WP_171223727.1">
    <property type="nucleotide sequence ID" value="NZ_CP053085.1"/>
</dbReference>
<accession>A0A6M4IPU3</accession>
<sequence>MFALRSLRARLRAIALIGAVGILAVAIAGQVALRVAKSATADLGHNNVAQRYQMDSDMMHDAMRADVLEAMLMGQRGDSSGVNAAQEALREHEARFVASLDSAAASIEDATIVASLPETRKEVVAYADAAAAVINVALGDSLQARATYETFRTQFTVVEGRMEAFGDAIQGNSRAVEARTASRFSQATQLIWAIFAVFFVFGLTYAWRIAQALGTRMDRIAAQVTLLQEQGVEVVSRALAALARGEMLPTHAHTIAPLDDRSPDELGAVSAAVDRMAGECAESLAACVRAQHAVTHTVQEIERIAGQARQGVLDGRSDVAAVQGRYADVLAGVDGLMTAIATPLSAARQALAEMADRNLEARMDGEFAGEFAHVQESLNTAVRNMSSTLGQVRAAAFQVDDAATQLSSGSQQLANGASTQAASAEEISASVTELQTLAQRAATQSVEVQAAARLAQESVQLGAESMVAMGEDMLRIKQSADATQRIVKTIDEIAFQTNLLALNAAVEAARAGDAGRGFAVVAEEVRALAIRSAEAAKQTAALIEEEIQNVGRGVAREQSVREQLVTARAQVERVGVVVEEIVTASAMQARGLDEVSRGVALMSEVTQTVASNAEESAAASEELLGQAGALAEAVRGFKTRDIETRQDDTRSLNARRRKVA</sequence>
<dbReference type="GO" id="GO:0007165">
    <property type="term" value="P:signal transduction"/>
    <property type="evidence" value="ECO:0007669"/>
    <property type="project" value="UniProtKB-KW"/>
</dbReference>
<dbReference type="Gene3D" id="1.10.287.950">
    <property type="entry name" value="Methyl-accepting chemotaxis protein"/>
    <property type="match status" value="1"/>
</dbReference>
<dbReference type="GO" id="GO:0005886">
    <property type="term" value="C:plasma membrane"/>
    <property type="evidence" value="ECO:0007669"/>
    <property type="project" value="TreeGrafter"/>
</dbReference>
<dbReference type="SMART" id="SM00304">
    <property type="entry name" value="HAMP"/>
    <property type="match status" value="2"/>
</dbReference>
<keyword evidence="4" id="KW-0812">Transmembrane</keyword>
<reference evidence="7 8" key="1">
    <citation type="submission" date="2020-05" db="EMBL/GenBank/DDBJ databases">
        <title>Complete genome sequence of Gemmatimonas greenlandica TET16.</title>
        <authorList>
            <person name="Zeng Y."/>
        </authorList>
    </citation>
    <scope>NUCLEOTIDE SEQUENCE [LARGE SCALE GENOMIC DNA]</scope>
    <source>
        <strain evidence="7 8">TET16</strain>
    </source>
</reference>
<organism evidence="7 8">
    <name type="scientific">Gemmatimonas groenlandica</name>
    <dbReference type="NCBI Taxonomy" id="2732249"/>
    <lineage>
        <taxon>Bacteria</taxon>
        <taxon>Pseudomonadati</taxon>
        <taxon>Gemmatimonadota</taxon>
        <taxon>Gemmatimonadia</taxon>
        <taxon>Gemmatimonadales</taxon>
        <taxon>Gemmatimonadaceae</taxon>
        <taxon>Gemmatimonas</taxon>
    </lineage>
</organism>
<keyword evidence="8" id="KW-1185">Reference proteome</keyword>
<keyword evidence="3" id="KW-0807">Transducer</keyword>
<dbReference type="PANTHER" id="PTHR43531:SF11">
    <property type="entry name" value="METHYL-ACCEPTING CHEMOTAXIS PROTEIN 3"/>
    <property type="match status" value="1"/>
</dbReference>
<dbReference type="InterPro" id="IPR003660">
    <property type="entry name" value="HAMP_dom"/>
</dbReference>
<dbReference type="InterPro" id="IPR051310">
    <property type="entry name" value="MCP_chemotaxis"/>
</dbReference>
<dbReference type="Pfam" id="PF18947">
    <property type="entry name" value="HAMP_2"/>
    <property type="match status" value="1"/>
</dbReference>
<proteinExistence type="inferred from homology"/>
<feature type="domain" description="Methyl-accepting transducer" evidence="5">
    <location>
        <begin position="395"/>
        <end position="624"/>
    </location>
</feature>
<evidence type="ECO:0000313" key="7">
    <source>
        <dbReference type="EMBL" id="QJR34301.1"/>
    </source>
</evidence>
<dbReference type="PANTHER" id="PTHR43531">
    <property type="entry name" value="PROTEIN ICFG"/>
    <property type="match status" value="1"/>
</dbReference>
<dbReference type="SMART" id="SM00283">
    <property type="entry name" value="MA"/>
    <property type="match status" value="1"/>
</dbReference>
<evidence type="ECO:0000256" key="3">
    <source>
        <dbReference type="PROSITE-ProRule" id="PRU00284"/>
    </source>
</evidence>
<feature type="domain" description="HAMP" evidence="6">
    <location>
        <begin position="338"/>
        <end position="390"/>
    </location>
</feature>
<evidence type="ECO:0000313" key="8">
    <source>
        <dbReference type="Proteomes" id="UP000500938"/>
    </source>
</evidence>
<keyword evidence="1" id="KW-0145">Chemotaxis</keyword>
<evidence type="ECO:0000256" key="2">
    <source>
        <dbReference type="ARBA" id="ARBA00029447"/>
    </source>
</evidence>
<keyword evidence="4" id="KW-0472">Membrane</keyword>
<dbReference type="AlphaFoldDB" id="A0A6M4IPU3"/>
<dbReference type="KEGG" id="ggr:HKW67_01575"/>
<dbReference type="InterPro" id="IPR004090">
    <property type="entry name" value="Chemotax_Me-accpt_rcpt"/>
</dbReference>
<dbReference type="PRINTS" id="PR00260">
    <property type="entry name" value="CHEMTRNSDUCR"/>
</dbReference>
<dbReference type="GO" id="GO:0006935">
    <property type="term" value="P:chemotaxis"/>
    <property type="evidence" value="ECO:0007669"/>
    <property type="project" value="UniProtKB-KW"/>
</dbReference>
<dbReference type="PROSITE" id="PS50885">
    <property type="entry name" value="HAMP"/>
    <property type="match status" value="1"/>
</dbReference>
<dbReference type="EMBL" id="CP053085">
    <property type="protein sequence ID" value="QJR34301.1"/>
    <property type="molecule type" value="Genomic_DNA"/>
</dbReference>